<proteinExistence type="predicted"/>
<evidence type="ECO:0000313" key="1">
    <source>
        <dbReference type="EMBL" id="SKA85633.1"/>
    </source>
</evidence>
<organism evidence="1 2">
    <name type="scientific">Prosthecobacter debontii</name>
    <dbReference type="NCBI Taxonomy" id="48467"/>
    <lineage>
        <taxon>Bacteria</taxon>
        <taxon>Pseudomonadati</taxon>
        <taxon>Verrucomicrobiota</taxon>
        <taxon>Verrucomicrobiia</taxon>
        <taxon>Verrucomicrobiales</taxon>
        <taxon>Verrucomicrobiaceae</taxon>
        <taxon>Prosthecobacter</taxon>
    </lineage>
</organism>
<dbReference type="RefSeq" id="WP_078812376.1">
    <property type="nucleotide sequence ID" value="NZ_FUYE01000003.1"/>
</dbReference>
<dbReference type="OrthoDB" id="8447840at2"/>
<protein>
    <submittedName>
        <fullName evidence="1">Uncharacterized protein</fullName>
    </submittedName>
</protein>
<keyword evidence="2" id="KW-1185">Reference proteome</keyword>
<evidence type="ECO:0000313" key="2">
    <source>
        <dbReference type="Proteomes" id="UP000190774"/>
    </source>
</evidence>
<gene>
    <name evidence="1" type="ORF">SAMN02745166_01173</name>
</gene>
<sequence>MFDQATKSTAVMHSVKSIITLLVALFVVRNDAAAKAYFQTEPQLVTQSTAIAIIQLSEPVDSDQKGATWTYRRSAGAKVVEWVAGTIPDAFTLFGDETFICAQCHLAAGLYLAFLRRDGDLWVGANWNLSLRPLKDDKIEWYSAPEQRFPMTFQPKATVLDRVREILKQKKEPKKATSQTGANKTLEATARRLSVMSATSCTRRRLIRDVRHKMITYTSDHALRVLTIMESNLPFVSVRPEYDRLVAILRDPSRWYEAHDQFNAIRVNITLANEAHGKTDLDSIFAYVAENAAKTAYNCSGRSAPFDNDSYDRLIRCEEKFLEAVQSSQST</sequence>
<dbReference type="EMBL" id="FUYE01000003">
    <property type="protein sequence ID" value="SKA85633.1"/>
    <property type="molecule type" value="Genomic_DNA"/>
</dbReference>
<accession>A0A1T4X7L9</accession>
<dbReference type="AlphaFoldDB" id="A0A1T4X7L9"/>
<dbReference type="Proteomes" id="UP000190774">
    <property type="component" value="Unassembled WGS sequence"/>
</dbReference>
<reference evidence="2" key="1">
    <citation type="submission" date="2017-02" db="EMBL/GenBank/DDBJ databases">
        <authorList>
            <person name="Varghese N."/>
            <person name="Submissions S."/>
        </authorList>
    </citation>
    <scope>NUCLEOTIDE SEQUENCE [LARGE SCALE GENOMIC DNA]</scope>
    <source>
        <strain evidence="2">ATCC 700200</strain>
    </source>
</reference>
<name>A0A1T4X7L9_9BACT</name>
<dbReference type="STRING" id="48467.SAMN02745166_01173"/>